<keyword evidence="1" id="KW-0067">ATP-binding</keyword>
<dbReference type="PROSITE" id="PS50011">
    <property type="entry name" value="PROTEIN_KINASE_DOM"/>
    <property type="match status" value="1"/>
</dbReference>
<dbReference type="AlphaFoldDB" id="A0A9Q5HY94"/>
<name>A0A9Q5HY94_SANBA</name>
<protein>
    <recommendedName>
        <fullName evidence="2">Protein kinase domain-containing protein</fullName>
    </recommendedName>
</protein>
<evidence type="ECO:0000313" key="4">
    <source>
        <dbReference type="Proteomes" id="UP000757232"/>
    </source>
</evidence>
<keyword evidence="4" id="KW-1185">Reference proteome</keyword>
<gene>
    <name evidence="3" type="ORF">A7U60_g4614</name>
</gene>
<dbReference type="Pfam" id="PF07714">
    <property type="entry name" value="PK_Tyr_Ser-Thr"/>
    <property type="match status" value="1"/>
</dbReference>
<dbReference type="InterPro" id="IPR000719">
    <property type="entry name" value="Prot_kinase_dom"/>
</dbReference>
<dbReference type="GO" id="GO:0004674">
    <property type="term" value="F:protein serine/threonine kinase activity"/>
    <property type="evidence" value="ECO:0007669"/>
    <property type="project" value="TreeGrafter"/>
</dbReference>
<evidence type="ECO:0000313" key="3">
    <source>
        <dbReference type="EMBL" id="OCB88209.1"/>
    </source>
</evidence>
<feature type="binding site" evidence="1">
    <location>
        <position position="330"/>
    </location>
    <ligand>
        <name>ATP</name>
        <dbReference type="ChEBI" id="CHEBI:30616"/>
    </ligand>
</feature>
<sequence>MKDYVELESVRRKLIGYFVEHPTRSDDAVESVSDMQRLDERFHVLQSSSIGKTSIHTRISNIFAKEGRDNPRVVLDAVNGVMQNYLKRTRITVTYGILSPLAFSAREDLSKVMGHPKSPDVFSVTWNIHFQQLSAEKINTGLLDATGITKEELDEWWFGPDTAHGQTATDVWDDLKRLASRLVKAFNQSYKGIYSETLESKIRPMRHRLIKLGAGLARLVHIRHESTEIIRQLFELLVPYVDTLECLRKHIENELDAQLEMEKYANDSKSLPMEELGDTTSLDFVVSELRKAEIPEISLNQNDKREWLGGGSFSDVWKYSGDGSQVYAVKLYKYKAGPQRTKERFLREATRWYGLDHENINYLLGFCILPFSDLPALVTRVHSCTLQNHIDTQGPRVSEMERLGFLLEIAIALRYLHEEKNMAHGDLRPDNVLLDNQMTVKLSDFGMSYIEDSVVKTTSQQKTNKEHLAPELKETKEGHRQVSIEGDIYAFGCCFLEVCYGESLDKTTVSRLKRMGVHNGKGPKLPKEKINVQLGHWELLERTFDNKPEKRPSAKDLVDCMRKFMSS</sequence>
<dbReference type="InterPro" id="IPR051681">
    <property type="entry name" value="Ser/Thr_Kinases-Pseudokinases"/>
</dbReference>
<dbReference type="EMBL" id="LNZH02000182">
    <property type="protein sequence ID" value="OCB88209.1"/>
    <property type="molecule type" value="Genomic_DNA"/>
</dbReference>
<accession>A0A9Q5HY94</accession>
<reference evidence="3" key="1">
    <citation type="submission" date="2016-06" db="EMBL/GenBank/DDBJ databases">
        <title>Draft Genome sequence of the fungus Inonotus baumii.</title>
        <authorList>
            <person name="Zhu H."/>
            <person name="Lin W."/>
        </authorList>
    </citation>
    <scope>NUCLEOTIDE SEQUENCE</scope>
    <source>
        <strain evidence="3">821</strain>
    </source>
</reference>
<proteinExistence type="predicted"/>
<feature type="domain" description="Protein kinase" evidence="2">
    <location>
        <begin position="302"/>
        <end position="565"/>
    </location>
</feature>
<dbReference type="Gene3D" id="1.10.510.10">
    <property type="entry name" value="Transferase(Phosphotransferase) domain 1"/>
    <property type="match status" value="1"/>
</dbReference>
<organism evidence="3 4">
    <name type="scientific">Sanghuangporus baumii</name>
    <name type="common">Phellinus baumii</name>
    <dbReference type="NCBI Taxonomy" id="108892"/>
    <lineage>
        <taxon>Eukaryota</taxon>
        <taxon>Fungi</taxon>
        <taxon>Dikarya</taxon>
        <taxon>Basidiomycota</taxon>
        <taxon>Agaricomycotina</taxon>
        <taxon>Agaricomycetes</taxon>
        <taxon>Hymenochaetales</taxon>
        <taxon>Hymenochaetaceae</taxon>
        <taxon>Sanghuangporus</taxon>
    </lineage>
</organism>
<dbReference type="OrthoDB" id="346907at2759"/>
<evidence type="ECO:0000256" key="1">
    <source>
        <dbReference type="PROSITE-ProRule" id="PRU10141"/>
    </source>
</evidence>
<dbReference type="PROSITE" id="PS00107">
    <property type="entry name" value="PROTEIN_KINASE_ATP"/>
    <property type="match status" value="1"/>
</dbReference>
<evidence type="ECO:0000259" key="2">
    <source>
        <dbReference type="PROSITE" id="PS50011"/>
    </source>
</evidence>
<comment type="caution">
    <text evidence="3">The sequence shown here is derived from an EMBL/GenBank/DDBJ whole genome shotgun (WGS) entry which is preliminary data.</text>
</comment>
<keyword evidence="1" id="KW-0547">Nucleotide-binding</keyword>
<dbReference type="InterPro" id="IPR017441">
    <property type="entry name" value="Protein_kinase_ATP_BS"/>
</dbReference>
<dbReference type="InterPro" id="IPR001245">
    <property type="entry name" value="Ser-Thr/Tyr_kinase_cat_dom"/>
</dbReference>
<dbReference type="SUPFAM" id="SSF56112">
    <property type="entry name" value="Protein kinase-like (PK-like)"/>
    <property type="match status" value="1"/>
</dbReference>
<dbReference type="InterPro" id="IPR011009">
    <property type="entry name" value="Kinase-like_dom_sf"/>
</dbReference>
<dbReference type="PANTHER" id="PTHR44329">
    <property type="entry name" value="SERINE/THREONINE-PROTEIN KINASE TNNI3K-RELATED"/>
    <property type="match status" value="1"/>
</dbReference>
<dbReference type="CDD" id="cd00180">
    <property type="entry name" value="PKc"/>
    <property type="match status" value="1"/>
</dbReference>
<dbReference type="Proteomes" id="UP000757232">
    <property type="component" value="Unassembled WGS sequence"/>
</dbReference>
<dbReference type="GO" id="GO:0005524">
    <property type="term" value="F:ATP binding"/>
    <property type="evidence" value="ECO:0007669"/>
    <property type="project" value="UniProtKB-UniRule"/>
</dbReference>